<comment type="caution">
    <text evidence="2">The sequence shown here is derived from an EMBL/GenBank/DDBJ whole genome shotgun (WGS) entry which is preliminary data.</text>
</comment>
<sequence>MTLYVGNLVEGGRRLAGSVAEVRPRVLAVLGVSAYRTAFVRPKAVVGLQGESVGGAPVWVVPNPSGLNAHWMLAAIADGLWRVCERIGCV</sequence>
<dbReference type="AlphaFoldDB" id="A0A7Y6MDJ8"/>
<reference evidence="2 3" key="1">
    <citation type="submission" date="2020-06" db="EMBL/GenBank/DDBJ databases">
        <authorList>
            <person name="Chanama M."/>
        </authorList>
    </citation>
    <scope>NUCLEOTIDE SEQUENCE [LARGE SCALE GENOMIC DNA]</scope>
    <source>
        <strain evidence="2 3">TBRC6557</strain>
    </source>
</reference>
<dbReference type="Gene3D" id="3.40.470.10">
    <property type="entry name" value="Uracil-DNA glycosylase-like domain"/>
    <property type="match status" value="1"/>
</dbReference>
<gene>
    <name evidence="2" type="ORF">HT134_22020</name>
</gene>
<evidence type="ECO:0000313" key="3">
    <source>
        <dbReference type="Proteomes" id="UP000546126"/>
    </source>
</evidence>
<proteinExistence type="predicted"/>
<protein>
    <recommendedName>
        <fullName evidence="1">Uracil-DNA glycosylase-like domain-containing protein</fullName>
    </recommendedName>
</protein>
<evidence type="ECO:0000313" key="2">
    <source>
        <dbReference type="EMBL" id="NUW42796.1"/>
    </source>
</evidence>
<dbReference type="EMBL" id="JABWGO010000005">
    <property type="protein sequence ID" value="NUW42796.1"/>
    <property type="molecule type" value="Genomic_DNA"/>
</dbReference>
<dbReference type="SUPFAM" id="SSF52141">
    <property type="entry name" value="Uracil-DNA glycosylase-like"/>
    <property type="match status" value="1"/>
</dbReference>
<evidence type="ECO:0000259" key="1">
    <source>
        <dbReference type="Pfam" id="PF03167"/>
    </source>
</evidence>
<accession>A0A7Y6MDJ8</accession>
<dbReference type="InterPro" id="IPR036895">
    <property type="entry name" value="Uracil-DNA_glycosylase-like_sf"/>
</dbReference>
<keyword evidence="3" id="KW-1185">Reference proteome</keyword>
<dbReference type="Proteomes" id="UP000546126">
    <property type="component" value="Unassembled WGS sequence"/>
</dbReference>
<dbReference type="InterPro" id="IPR005122">
    <property type="entry name" value="Uracil-DNA_glycosylase-like"/>
</dbReference>
<feature type="domain" description="Uracil-DNA glycosylase-like" evidence="1">
    <location>
        <begin position="12"/>
        <end position="72"/>
    </location>
</feature>
<organism evidence="2 3">
    <name type="scientific">Nonomuraea rhodomycinica</name>
    <dbReference type="NCBI Taxonomy" id="1712872"/>
    <lineage>
        <taxon>Bacteria</taxon>
        <taxon>Bacillati</taxon>
        <taxon>Actinomycetota</taxon>
        <taxon>Actinomycetes</taxon>
        <taxon>Streptosporangiales</taxon>
        <taxon>Streptosporangiaceae</taxon>
        <taxon>Nonomuraea</taxon>
    </lineage>
</organism>
<name>A0A7Y6MDJ8_9ACTN</name>
<dbReference type="RefSeq" id="WP_175602346.1">
    <property type="nucleotide sequence ID" value="NZ_JABWGO010000005.1"/>
</dbReference>
<dbReference type="Pfam" id="PF03167">
    <property type="entry name" value="UDG"/>
    <property type="match status" value="1"/>
</dbReference>